<dbReference type="InterPro" id="IPR009613">
    <property type="entry name" value="LMF"/>
</dbReference>
<evidence type="ECO:0000259" key="11">
    <source>
        <dbReference type="Pfam" id="PF06762"/>
    </source>
</evidence>
<evidence type="ECO:0000256" key="6">
    <source>
        <dbReference type="ARBA" id="ARBA00023136"/>
    </source>
</evidence>
<comment type="similarity">
    <text evidence="2">Belongs to the lipase maturation factor family.</text>
</comment>
<feature type="region of interest" description="Disordered" evidence="9">
    <location>
        <begin position="17"/>
        <end position="36"/>
    </location>
</feature>
<keyword evidence="4" id="KW-0256">Endoplasmic reticulum</keyword>
<organism evidence="13 14">
    <name type="scientific">Corallococcus soli</name>
    <dbReference type="NCBI Taxonomy" id="2710757"/>
    <lineage>
        <taxon>Bacteria</taxon>
        <taxon>Pseudomonadati</taxon>
        <taxon>Myxococcota</taxon>
        <taxon>Myxococcia</taxon>
        <taxon>Myxococcales</taxon>
        <taxon>Cystobacterineae</taxon>
        <taxon>Myxococcaceae</taxon>
        <taxon>Corallococcus</taxon>
    </lineage>
</organism>
<dbReference type="PANTHER" id="PTHR14463">
    <property type="entry name" value="LIPASE MATURATION FACTOR"/>
    <property type="match status" value="1"/>
</dbReference>
<evidence type="ECO:0000256" key="8">
    <source>
        <dbReference type="ARBA" id="ARBA00040643"/>
    </source>
</evidence>
<dbReference type="InterPro" id="IPR057433">
    <property type="entry name" value="LMF1/2_C"/>
</dbReference>
<keyword evidence="5 10" id="KW-1133">Transmembrane helix</keyword>
<feature type="domain" description="Lipase maturation factor 1/2 N-terminal" evidence="11">
    <location>
        <begin position="283"/>
        <end position="441"/>
    </location>
</feature>
<evidence type="ECO:0000259" key="12">
    <source>
        <dbReference type="Pfam" id="PF25179"/>
    </source>
</evidence>
<dbReference type="PANTHER" id="PTHR14463:SF5">
    <property type="entry name" value="LIPASE MATURATION FACTOR 2"/>
    <property type="match status" value="1"/>
</dbReference>
<dbReference type="InterPro" id="IPR057434">
    <property type="entry name" value="LMF1/2_N"/>
</dbReference>
<feature type="domain" description="Lipase maturation factor 1/2 C-terminal" evidence="12">
    <location>
        <begin position="513"/>
        <end position="644"/>
    </location>
</feature>
<evidence type="ECO:0000256" key="5">
    <source>
        <dbReference type="ARBA" id="ARBA00022989"/>
    </source>
</evidence>
<accession>A0ABR9PQG3</accession>
<evidence type="ECO:0000256" key="3">
    <source>
        <dbReference type="ARBA" id="ARBA00022692"/>
    </source>
</evidence>
<dbReference type="Pfam" id="PF25179">
    <property type="entry name" value="LMF1_C"/>
    <property type="match status" value="1"/>
</dbReference>
<keyword evidence="7" id="KW-0325">Glycoprotein</keyword>
<protein>
    <recommendedName>
        <fullName evidence="8">Lipase maturation factor 2</fullName>
    </recommendedName>
</protein>
<dbReference type="Pfam" id="PF06762">
    <property type="entry name" value="LMF1"/>
    <property type="match status" value="1"/>
</dbReference>
<keyword evidence="14" id="KW-1185">Reference proteome</keyword>
<comment type="subcellular location">
    <subcellularLocation>
        <location evidence="1">Endoplasmic reticulum membrane</location>
        <topology evidence="1">Multi-pass membrane protein</topology>
    </subcellularLocation>
</comment>
<comment type="caution">
    <text evidence="13">The sequence shown here is derived from an EMBL/GenBank/DDBJ whole genome shotgun (WGS) entry which is preliminary data.</text>
</comment>
<evidence type="ECO:0000256" key="4">
    <source>
        <dbReference type="ARBA" id="ARBA00022824"/>
    </source>
</evidence>
<evidence type="ECO:0000256" key="10">
    <source>
        <dbReference type="SAM" id="Phobius"/>
    </source>
</evidence>
<dbReference type="Proteomes" id="UP001516472">
    <property type="component" value="Unassembled WGS sequence"/>
</dbReference>
<evidence type="ECO:0000313" key="14">
    <source>
        <dbReference type="Proteomes" id="UP001516472"/>
    </source>
</evidence>
<reference evidence="13 14" key="1">
    <citation type="submission" date="2020-02" db="EMBL/GenBank/DDBJ databases">
        <authorList>
            <person name="Babadi Z.K."/>
            <person name="Risdian C."/>
            <person name="Ebrahimipour G.H."/>
            <person name="Wink J."/>
        </authorList>
    </citation>
    <scope>NUCLEOTIDE SEQUENCE [LARGE SCALE GENOMIC DNA]</scope>
    <source>
        <strain evidence="13 14">ZKHCc1 1396</strain>
    </source>
</reference>
<evidence type="ECO:0000256" key="1">
    <source>
        <dbReference type="ARBA" id="ARBA00004477"/>
    </source>
</evidence>
<dbReference type="Pfam" id="PF04134">
    <property type="entry name" value="DCC1-like"/>
    <property type="match status" value="1"/>
</dbReference>
<gene>
    <name evidence="13" type="ORF">G4177_18510</name>
</gene>
<name>A0ABR9PQG3_9BACT</name>
<evidence type="ECO:0000256" key="2">
    <source>
        <dbReference type="ARBA" id="ARBA00005512"/>
    </source>
</evidence>
<proteinExistence type="inferred from homology"/>
<evidence type="ECO:0000313" key="13">
    <source>
        <dbReference type="EMBL" id="MBE4750161.1"/>
    </source>
</evidence>
<feature type="transmembrane region" description="Helical" evidence="10">
    <location>
        <begin position="174"/>
        <end position="195"/>
    </location>
</feature>
<evidence type="ECO:0000256" key="9">
    <source>
        <dbReference type="SAM" id="MobiDB-lite"/>
    </source>
</evidence>
<evidence type="ECO:0000256" key="7">
    <source>
        <dbReference type="ARBA" id="ARBA00023180"/>
    </source>
</evidence>
<sequence length="666" mass="74143">MRTRIGTHAVVTRASALLPARPSSGPPSHRPGRTHLCAGPGEDVMRPLVLFDGDCGFCKRWVARWSGNTDGRVRFVRASGWLLTLLGIPRREMQRAMQLVEPSGRRSSGAEAVFRMLAWSPHRSTRVAARLGLLPGIRQAAGAAYSLIARNRRRASRLDTWLFSRVTEPAEHRWVRWVFLRLLGGTFLIAFTSLGRQVLGLYGEKGIRPLREVTHSERWAAQGKWRRPSVFWWDASDAALTRGCRVGQALSLALLLNVAPGPSAKALWALYLSYVSLGREFLSFQWDVLLLEMGALGALTAPGGLRPGLGKRDVSALDVFLFRMLVFRLYFGSGVSKFHSGDRTWRELSACDVYFETAPLPTKGGWAAHQLPRPVRHAGTAAVLAAETGVPFLAFGPRRVRQVAFGTFAALQAAIVATGNYGFFNLQSLALGVWLLDDAALRRVLPERLGRDAGPASRPSMPATALSTVATVPFLVLGTTELLRRMGWWPRGPARVVEAVDWLEDRAHPLHSVNSYGLFAVMTVDRPEISVEGSDDGEHWVEYPFRYKTSGVDRPPRQVAPHQPRLDWQMWFAALGSPPSWFLALLERLLEGSPEVLGLFASNPFPDHPPRLVRAVLHDYRMTSREERQRTGAWWKRERRGLYVSPLTLTPAPTRTVGGPRLSWHV</sequence>
<dbReference type="InterPro" id="IPR007263">
    <property type="entry name" value="DCC1-like"/>
</dbReference>
<keyword evidence="3 10" id="KW-0812">Transmembrane</keyword>
<dbReference type="EMBL" id="JAAIYO010000005">
    <property type="protein sequence ID" value="MBE4750161.1"/>
    <property type="molecule type" value="Genomic_DNA"/>
</dbReference>
<keyword evidence="6 10" id="KW-0472">Membrane</keyword>